<proteinExistence type="predicted"/>
<organism evidence="2 3">
    <name type="scientific">Candidatus Tagabacteria bacterium CG09_land_8_20_14_0_10_41_14</name>
    <dbReference type="NCBI Taxonomy" id="1975021"/>
    <lineage>
        <taxon>Bacteria</taxon>
        <taxon>Candidatus Tagaibacteriota</taxon>
    </lineage>
</organism>
<dbReference type="AlphaFoldDB" id="A0A2H0WLE9"/>
<comment type="caution">
    <text evidence="2">The sequence shown here is derived from an EMBL/GenBank/DDBJ whole genome shotgun (WGS) entry which is preliminary data.</text>
</comment>
<gene>
    <name evidence="2" type="ORF">COT67_01915</name>
</gene>
<dbReference type="EMBL" id="PEZL01000028">
    <property type="protein sequence ID" value="PIS13405.1"/>
    <property type="molecule type" value="Genomic_DNA"/>
</dbReference>
<dbReference type="Proteomes" id="UP000230353">
    <property type="component" value="Unassembled WGS sequence"/>
</dbReference>
<sequence>MDEATTIENARLLELETQRNSEQTRKNLETPAKSKSRVAKAKASLSFSKKLAKHWLILGAALFFDLLALIPFISVIFNLIFGGILFLYFGHKKMGKNAVVILGGSMVDFIFSILPVNTAATVIRIAVKETS</sequence>
<keyword evidence="1" id="KW-0472">Membrane</keyword>
<accession>A0A2H0WLE9</accession>
<keyword evidence="1" id="KW-1133">Transmembrane helix</keyword>
<evidence type="ECO:0000256" key="1">
    <source>
        <dbReference type="SAM" id="Phobius"/>
    </source>
</evidence>
<feature type="transmembrane region" description="Helical" evidence="1">
    <location>
        <begin position="56"/>
        <end position="89"/>
    </location>
</feature>
<protein>
    <submittedName>
        <fullName evidence="2">Uncharacterized protein</fullName>
    </submittedName>
</protein>
<evidence type="ECO:0000313" key="3">
    <source>
        <dbReference type="Proteomes" id="UP000230353"/>
    </source>
</evidence>
<keyword evidence="1" id="KW-0812">Transmembrane</keyword>
<feature type="transmembrane region" description="Helical" evidence="1">
    <location>
        <begin position="109"/>
        <end position="127"/>
    </location>
</feature>
<evidence type="ECO:0000313" key="2">
    <source>
        <dbReference type="EMBL" id="PIS13405.1"/>
    </source>
</evidence>
<reference evidence="3" key="1">
    <citation type="submission" date="2017-09" db="EMBL/GenBank/DDBJ databases">
        <title>Depth-based differentiation of microbial function through sediment-hosted aquifers and enrichment of novel symbionts in the deep terrestrial subsurface.</title>
        <authorList>
            <person name="Probst A.J."/>
            <person name="Ladd B."/>
            <person name="Jarett J.K."/>
            <person name="Geller-Mcgrath D.E."/>
            <person name="Sieber C.M.K."/>
            <person name="Emerson J.B."/>
            <person name="Anantharaman K."/>
            <person name="Thomas B.C."/>
            <person name="Malmstrom R."/>
            <person name="Stieglmeier M."/>
            <person name="Klingl A."/>
            <person name="Woyke T."/>
            <person name="Ryan C.M."/>
            <person name="Banfield J.F."/>
        </authorList>
    </citation>
    <scope>NUCLEOTIDE SEQUENCE [LARGE SCALE GENOMIC DNA]</scope>
</reference>
<name>A0A2H0WLE9_9BACT</name>